<keyword evidence="2" id="KW-0479">Metal-binding</keyword>
<evidence type="ECO:0000256" key="2">
    <source>
        <dbReference type="ARBA" id="ARBA00022723"/>
    </source>
</evidence>
<dbReference type="InterPro" id="IPR050422">
    <property type="entry name" value="X-Pro_aminopeptidase_P"/>
</dbReference>
<evidence type="ECO:0000256" key="3">
    <source>
        <dbReference type="ARBA" id="ARBA00022801"/>
    </source>
</evidence>
<proteinExistence type="inferred from homology"/>
<evidence type="ECO:0000256" key="1">
    <source>
        <dbReference type="ARBA" id="ARBA00008766"/>
    </source>
</evidence>
<dbReference type="GO" id="GO:0046872">
    <property type="term" value="F:metal ion binding"/>
    <property type="evidence" value="ECO:0007669"/>
    <property type="project" value="UniProtKB-KW"/>
</dbReference>
<evidence type="ECO:0008006" key="9">
    <source>
        <dbReference type="Google" id="ProtNLM"/>
    </source>
</evidence>
<dbReference type="SUPFAM" id="SSF53092">
    <property type="entry name" value="Creatinase/prolidase N-terminal domain"/>
    <property type="match status" value="1"/>
</dbReference>
<protein>
    <recommendedName>
        <fullName evidence="9">Peptidase M24 domain-containing protein</fullName>
    </recommendedName>
</protein>
<dbReference type="Pfam" id="PF00557">
    <property type="entry name" value="Peptidase_M24"/>
    <property type="match status" value="1"/>
</dbReference>
<sequence length="592" mass="66104">MSSIKQNITNIRQFLTDNNLDTYIIPHDDEYLSEYIPPENERLAWATGFTGSAGMAIISQDSAAIFVDGRYTVQVKEQVDSSLYTILHISKDPWMKWLKANHKSGGKIGYDPRMHRATWKKTTEKKLNGALKLESVTGNPVDIYWENRPKSVEEKAILLDEKYTGISSLDKRLNLGKIIAKNDCKAAFITQLDSIAWLLNIRGTDVPCNPVLLSHGILYDDGAFDLFISENKIPDGFNEHVGENVNVFAPNQIQSRLTNISGENIQFDPANSNVWVKDLLSSANLITIEKEDPCTLPKACKNSVEIEGMKNCHIRDAVAECNFLAWLDKEVDSGNLHDEGVLADKLDSFRADQDGFRGISFGTISAAGSNAAMCHYSHKNYDTPGKLEMDTVYLVDSGGQYWDGTTDITRTVAIGDPDEFTKKAFTLVLKGHISLGSAQFPEGIAGQHLDTLARQFLWHEGLDFDHGTGHGVGSYLNVHEGPHRIGKGTNNVPLKEGMVVSNEPGYYEEGKFGIRIENLIFVKQIDEVKGKKLLGFENLTFVPIDTRLLDHSILTKPEKNWLNNYHREVFEKVSPFVEGDVLAWLENAVKPI</sequence>
<comment type="similarity">
    <text evidence="1">Belongs to the peptidase M24B family.</text>
</comment>
<accession>A0A381UN54</accession>
<dbReference type="Gene3D" id="3.90.230.10">
    <property type="entry name" value="Creatinase/methionine aminopeptidase superfamily"/>
    <property type="match status" value="1"/>
</dbReference>
<dbReference type="AlphaFoldDB" id="A0A381UN54"/>
<dbReference type="Pfam" id="PF01321">
    <property type="entry name" value="Creatinase_N"/>
    <property type="match status" value="1"/>
</dbReference>
<dbReference type="Pfam" id="PF16189">
    <property type="entry name" value="Creatinase_N_2"/>
    <property type="match status" value="1"/>
</dbReference>
<organism evidence="8">
    <name type="scientific">marine metagenome</name>
    <dbReference type="NCBI Taxonomy" id="408172"/>
    <lineage>
        <taxon>unclassified sequences</taxon>
        <taxon>metagenomes</taxon>
        <taxon>ecological metagenomes</taxon>
    </lineage>
</organism>
<dbReference type="PROSITE" id="PS00491">
    <property type="entry name" value="PROLINE_PEPTIDASE"/>
    <property type="match status" value="1"/>
</dbReference>
<evidence type="ECO:0000259" key="5">
    <source>
        <dbReference type="Pfam" id="PF00557"/>
    </source>
</evidence>
<feature type="domain" description="Peptidase M24 C-terminal" evidence="7">
    <location>
        <begin position="533"/>
        <end position="592"/>
    </location>
</feature>
<keyword evidence="3" id="KW-0378">Hydrolase</keyword>
<dbReference type="InterPro" id="IPR000994">
    <property type="entry name" value="Pept_M24"/>
</dbReference>
<dbReference type="EMBL" id="UINC01006781">
    <property type="protein sequence ID" value="SVA29596.1"/>
    <property type="molecule type" value="Genomic_DNA"/>
</dbReference>
<reference evidence="8" key="1">
    <citation type="submission" date="2018-05" db="EMBL/GenBank/DDBJ databases">
        <authorList>
            <person name="Lanie J.A."/>
            <person name="Ng W.-L."/>
            <person name="Kazmierczak K.M."/>
            <person name="Andrzejewski T.M."/>
            <person name="Davidsen T.M."/>
            <person name="Wayne K.J."/>
            <person name="Tettelin H."/>
            <person name="Glass J.I."/>
            <person name="Rusch D."/>
            <person name="Podicherti R."/>
            <person name="Tsui H.-C.T."/>
            <person name="Winkler M.E."/>
        </authorList>
    </citation>
    <scope>NUCLEOTIDE SEQUENCE</scope>
</reference>
<dbReference type="InterPro" id="IPR000587">
    <property type="entry name" value="Creatinase_N"/>
</dbReference>
<gene>
    <name evidence="8" type="ORF">METZ01_LOCUS82450</name>
</gene>
<dbReference type="PANTHER" id="PTHR43763">
    <property type="entry name" value="XAA-PRO AMINOPEPTIDASE 1"/>
    <property type="match status" value="1"/>
</dbReference>
<evidence type="ECO:0000313" key="8">
    <source>
        <dbReference type="EMBL" id="SVA29596.1"/>
    </source>
</evidence>
<dbReference type="InterPro" id="IPR036005">
    <property type="entry name" value="Creatinase/aminopeptidase-like"/>
</dbReference>
<evidence type="ECO:0000259" key="7">
    <source>
        <dbReference type="Pfam" id="PF16188"/>
    </source>
</evidence>
<dbReference type="PANTHER" id="PTHR43763:SF6">
    <property type="entry name" value="XAA-PRO AMINOPEPTIDASE 1"/>
    <property type="match status" value="1"/>
</dbReference>
<dbReference type="Gene3D" id="3.40.350.10">
    <property type="entry name" value="Creatinase/prolidase N-terminal domain"/>
    <property type="match status" value="2"/>
</dbReference>
<dbReference type="FunFam" id="3.90.230.10:FF:000007">
    <property type="entry name" value="Xaa-Pro aminopeptidase P"/>
    <property type="match status" value="1"/>
</dbReference>
<feature type="domain" description="Peptidase M24" evidence="5">
    <location>
        <begin position="307"/>
        <end position="523"/>
    </location>
</feature>
<dbReference type="InterPro" id="IPR033740">
    <property type="entry name" value="Pept_M24B"/>
</dbReference>
<feature type="domain" description="Creatinase N-terminal" evidence="6">
    <location>
        <begin position="8"/>
        <end position="137"/>
    </location>
</feature>
<dbReference type="InterPro" id="IPR001131">
    <property type="entry name" value="Peptidase_M24B_aminopep-P_CS"/>
</dbReference>
<dbReference type="GO" id="GO:0005737">
    <property type="term" value="C:cytoplasm"/>
    <property type="evidence" value="ECO:0007669"/>
    <property type="project" value="UniProtKB-ARBA"/>
</dbReference>
<dbReference type="GO" id="GO:0070006">
    <property type="term" value="F:metalloaminopeptidase activity"/>
    <property type="evidence" value="ECO:0007669"/>
    <property type="project" value="InterPro"/>
</dbReference>
<dbReference type="Pfam" id="PF16188">
    <property type="entry name" value="Peptidase_M24_C"/>
    <property type="match status" value="1"/>
</dbReference>
<evidence type="ECO:0000256" key="4">
    <source>
        <dbReference type="ARBA" id="ARBA00023211"/>
    </source>
</evidence>
<name>A0A381UN54_9ZZZZ</name>
<evidence type="ECO:0000259" key="6">
    <source>
        <dbReference type="Pfam" id="PF01321"/>
    </source>
</evidence>
<dbReference type="InterPro" id="IPR032416">
    <property type="entry name" value="Peptidase_M24_C"/>
</dbReference>
<dbReference type="InterPro" id="IPR029149">
    <property type="entry name" value="Creatin/AminoP/Spt16_N"/>
</dbReference>
<dbReference type="CDD" id="cd01085">
    <property type="entry name" value="APP"/>
    <property type="match status" value="1"/>
</dbReference>
<dbReference type="SUPFAM" id="SSF55920">
    <property type="entry name" value="Creatinase/aminopeptidase"/>
    <property type="match status" value="1"/>
</dbReference>
<keyword evidence="4" id="KW-0464">Manganese</keyword>